<keyword evidence="2" id="KW-1185">Reference proteome</keyword>
<evidence type="ECO:0008006" key="3">
    <source>
        <dbReference type="Google" id="ProtNLM"/>
    </source>
</evidence>
<name>A0A1M7Z1C9_9VIBR</name>
<reference evidence="2" key="1">
    <citation type="submission" date="2016-12" db="EMBL/GenBank/DDBJ databases">
        <authorList>
            <person name="Rodrigo-Torres L."/>
            <person name="Arahal R.D."/>
            <person name="Lucena T."/>
        </authorList>
    </citation>
    <scope>NUCLEOTIDE SEQUENCE [LARGE SCALE GENOMIC DNA]</scope>
</reference>
<dbReference type="CDD" id="cd07812">
    <property type="entry name" value="SRPBCC"/>
    <property type="match status" value="1"/>
</dbReference>
<dbReference type="EMBL" id="FRFG01000078">
    <property type="protein sequence ID" value="SHO58758.1"/>
    <property type="molecule type" value="Genomic_DNA"/>
</dbReference>
<proteinExistence type="predicted"/>
<gene>
    <name evidence="1" type="ORF">VQ7734_04530</name>
</gene>
<dbReference type="Gene3D" id="3.30.530.20">
    <property type="match status" value="1"/>
</dbReference>
<accession>A0A1M7Z1C9</accession>
<organism evidence="1 2">
    <name type="scientific">Vibrio quintilis</name>
    <dbReference type="NCBI Taxonomy" id="1117707"/>
    <lineage>
        <taxon>Bacteria</taxon>
        <taxon>Pseudomonadati</taxon>
        <taxon>Pseudomonadota</taxon>
        <taxon>Gammaproteobacteria</taxon>
        <taxon>Vibrionales</taxon>
        <taxon>Vibrionaceae</taxon>
        <taxon>Vibrio</taxon>
    </lineage>
</organism>
<sequence length="133" mass="14538">MLYDVQHTGLNVPASQAFSYIADPQKLPQWTNAFVSVDEHGHATLVTPEGQVDILLDVVSDPDTGTIDWIMHFPDGSTGTAYSRVIRLTADTCAYSFTLTPPPVQLEQLEGALAAQSEILAQELLRLKAQLED</sequence>
<dbReference type="Proteomes" id="UP000184600">
    <property type="component" value="Unassembled WGS sequence"/>
</dbReference>
<dbReference type="AlphaFoldDB" id="A0A1M7Z1C9"/>
<dbReference type="STRING" id="1117707.VQ7734_04530"/>
<evidence type="ECO:0000313" key="2">
    <source>
        <dbReference type="Proteomes" id="UP000184600"/>
    </source>
</evidence>
<evidence type="ECO:0000313" key="1">
    <source>
        <dbReference type="EMBL" id="SHO58758.1"/>
    </source>
</evidence>
<dbReference type="RefSeq" id="WP_073586243.1">
    <property type="nucleotide sequence ID" value="NZ_AP024897.1"/>
</dbReference>
<protein>
    <recommendedName>
        <fullName evidence="3">Polyketide cyclase / dehydrase and lipid transport</fullName>
    </recommendedName>
</protein>
<dbReference type="SUPFAM" id="SSF55961">
    <property type="entry name" value="Bet v1-like"/>
    <property type="match status" value="1"/>
</dbReference>
<dbReference type="InterPro" id="IPR023393">
    <property type="entry name" value="START-like_dom_sf"/>
</dbReference>